<gene>
    <name evidence="1" type="ORF">RPERSI_LOCUS30544</name>
</gene>
<dbReference type="EMBL" id="CAJVQC010119447">
    <property type="protein sequence ID" value="CAG8838082.1"/>
    <property type="molecule type" value="Genomic_DNA"/>
</dbReference>
<feature type="non-terminal residue" evidence="1">
    <location>
        <position position="1"/>
    </location>
</feature>
<feature type="non-terminal residue" evidence="1">
    <location>
        <position position="51"/>
    </location>
</feature>
<evidence type="ECO:0000313" key="2">
    <source>
        <dbReference type="Proteomes" id="UP000789920"/>
    </source>
</evidence>
<reference evidence="1" key="1">
    <citation type="submission" date="2021-06" db="EMBL/GenBank/DDBJ databases">
        <authorList>
            <person name="Kallberg Y."/>
            <person name="Tangrot J."/>
            <person name="Rosling A."/>
        </authorList>
    </citation>
    <scope>NUCLEOTIDE SEQUENCE</scope>
    <source>
        <strain evidence="1">MA461A</strain>
    </source>
</reference>
<name>A0ACA9SFD8_9GLOM</name>
<comment type="caution">
    <text evidence="1">The sequence shown here is derived from an EMBL/GenBank/DDBJ whole genome shotgun (WGS) entry which is preliminary data.</text>
</comment>
<proteinExistence type="predicted"/>
<organism evidence="1 2">
    <name type="scientific">Racocetra persica</name>
    <dbReference type="NCBI Taxonomy" id="160502"/>
    <lineage>
        <taxon>Eukaryota</taxon>
        <taxon>Fungi</taxon>
        <taxon>Fungi incertae sedis</taxon>
        <taxon>Mucoromycota</taxon>
        <taxon>Glomeromycotina</taxon>
        <taxon>Glomeromycetes</taxon>
        <taxon>Diversisporales</taxon>
        <taxon>Gigasporaceae</taxon>
        <taxon>Racocetra</taxon>
    </lineage>
</organism>
<accession>A0ACA9SFD8</accession>
<evidence type="ECO:0000313" key="1">
    <source>
        <dbReference type="EMBL" id="CAG8838082.1"/>
    </source>
</evidence>
<sequence length="51" mass="6009">GIRIKFINKSQELILDSFSKFIEKVKEIHELDSEREIKSYVISQGIIKNLM</sequence>
<dbReference type="Proteomes" id="UP000789920">
    <property type="component" value="Unassembled WGS sequence"/>
</dbReference>
<protein>
    <submittedName>
        <fullName evidence="1">35625_t:CDS:1</fullName>
    </submittedName>
</protein>
<keyword evidence="2" id="KW-1185">Reference proteome</keyword>